<dbReference type="VEuPathDB" id="MicrosporidiaDB:THOM_3003"/>
<dbReference type="InParanoid" id="L7JTJ7"/>
<sequence>MYTKLRKADDNNCGIKEEIKLLNGIVNVLIQPIFNVRAQNTLETLGLLEFRLDESNTNILGGFVALTKNCVSYEMSDTIFLSSIPRNVRQLEILGNLNTSEYFNEGWILFNYQCIKLLSELKCIEELTVEGHFLRQTQNFQSFPPNLKHLKVSYFDYYESCYESNNIRFVLNKLTLLMYNNEESRVKWDDVERRIRIDEMLNYLSRYIELDKLEELIVEDGENEPYHYFPSKC</sequence>
<organism evidence="1 2">
    <name type="scientific">Trachipleistophora hominis</name>
    <name type="common">Microsporidian parasite</name>
    <dbReference type="NCBI Taxonomy" id="72359"/>
    <lineage>
        <taxon>Eukaryota</taxon>
        <taxon>Fungi</taxon>
        <taxon>Fungi incertae sedis</taxon>
        <taxon>Microsporidia</taxon>
        <taxon>Pleistophoridae</taxon>
        <taxon>Trachipleistophora</taxon>
    </lineage>
</organism>
<gene>
    <name evidence="1" type="ORF">THOM_3003</name>
</gene>
<accession>L7JTJ7</accession>
<reference evidence="1 2" key="1">
    <citation type="journal article" date="2012" name="PLoS Pathog.">
        <title>The genome of the obligate intracellular parasite Trachipleistophora hominis: new insights into microsporidian genome dynamics and reductive evolution.</title>
        <authorList>
            <person name="Heinz E."/>
            <person name="Williams T.A."/>
            <person name="Nakjang S."/>
            <person name="Noel C.J."/>
            <person name="Swan D.C."/>
            <person name="Goldberg A.V."/>
            <person name="Harris S.R."/>
            <person name="Weinmaier T."/>
            <person name="Markert S."/>
            <person name="Becher D."/>
            <person name="Bernhardt J."/>
            <person name="Dagan T."/>
            <person name="Hacker C."/>
            <person name="Lucocq J.M."/>
            <person name="Schweder T."/>
            <person name="Rattei T."/>
            <person name="Hall N."/>
            <person name="Hirt R.P."/>
            <person name="Embley T.M."/>
        </authorList>
    </citation>
    <scope>NUCLEOTIDE SEQUENCE [LARGE SCALE GENOMIC DNA]</scope>
</reference>
<dbReference type="HOGENOM" id="CLU_1295214_0_0_1"/>
<dbReference type="EMBL" id="JH994078">
    <property type="protein sequence ID" value="ELQ74082.1"/>
    <property type="molecule type" value="Genomic_DNA"/>
</dbReference>
<proteinExistence type="predicted"/>
<dbReference type="Proteomes" id="UP000011185">
    <property type="component" value="Unassembled WGS sequence"/>
</dbReference>
<protein>
    <submittedName>
        <fullName evidence="1">Putative LRR containing protein</fullName>
    </submittedName>
</protein>
<evidence type="ECO:0000313" key="2">
    <source>
        <dbReference type="Proteomes" id="UP000011185"/>
    </source>
</evidence>
<evidence type="ECO:0000313" key="1">
    <source>
        <dbReference type="EMBL" id="ELQ74082.1"/>
    </source>
</evidence>
<dbReference type="AlphaFoldDB" id="L7JTJ7"/>
<keyword evidence="2" id="KW-1185">Reference proteome</keyword>
<name>L7JTJ7_TRAHO</name>